<sequence length="92" mass="10736">MSNNRQMKKSSSPFAILNIFKPKRSSRRVEDYLRDEYYSSTKAYKVWSTDEDRVYVGEPSIDRKASAYITKYHAANQNVVEHDLRQATPVSN</sequence>
<dbReference type="Proteomes" id="UP001060215">
    <property type="component" value="Chromosome 3"/>
</dbReference>
<organism evidence="1 2">
    <name type="scientific">Camellia lanceoleosa</name>
    <dbReference type="NCBI Taxonomy" id="1840588"/>
    <lineage>
        <taxon>Eukaryota</taxon>
        <taxon>Viridiplantae</taxon>
        <taxon>Streptophyta</taxon>
        <taxon>Embryophyta</taxon>
        <taxon>Tracheophyta</taxon>
        <taxon>Spermatophyta</taxon>
        <taxon>Magnoliopsida</taxon>
        <taxon>eudicotyledons</taxon>
        <taxon>Gunneridae</taxon>
        <taxon>Pentapetalae</taxon>
        <taxon>asterids</taxon>
        <taxon>Ericales</taxon>
        <taxon>Theaceae</taxon>
        <taxon>Camellia</taxon>
    </lineage>
</organism>
<gene>
    <name evidence="1" type="ORF">LOK49_LG02G02458</name>
</gene>
<protein>
    <submittedName>
        <fullName evidence="1">Uncharacterized protein</fullName>
    </submittedName>
</protein>
<comment type="caution">
    <text evidence="1">The sequence shown here is derived from an EMBL/GenBank/DDBJ whole genome shotgun (WGS) entry which is preliminary data.</text>
</comment>
<proteinExistence type="predicted"/>
<dbReference type="EMBL" id="CM045760">
    <property type="protein sequence ID" value="KAI8025257.1"/>
    <property type="molecule type" value="Genomic_DNA"/>
</dbReference>
<accession>A0ACC0IK34</accession>
<name>A0ACC0IK34_9ERIC</name>
<evidence type="ECO:0000313" key="2">
    <source>
        <dbReference type="Proteomes" id="UP001060215"/>
    </source>
</evidence>
<keyword evidence="2" id="KW-1185">Reference proteome</keyword>
<evidence type="ECO:0000313" key="1">
    <source>
        <dbReference type="EMBL" id="KAI8025257.1"/>
    </source>
</evidence>
<reference evidence="1 2" key="1">
    <citation type="journal article" date="2022" name="Plant J.">
        <title>Chromosome-level genome of Camellia lanceoleosa provides a valuable resource for understanding genome evolution and self-incompatibility.</title>
        <authorList>
            <person name="Gong W."/>
            <person name="Xiao S."/>
            <person name="Wang L."/>
            <person name="Liao Z."/>
            <person name="Chang Y."/>
            <person name="Mo W."/>
            <person name="Hu G."/>
            <person name="Li W."/>
            <person name="Zhao G."/>
            <person name="Zhu H."/>
            <person name="Hu X."/>
            <person name="Ji K."/>
            <person name="Xiang X."/>
            <person name="Song Q."/>
            <person name="Yuan D."/>
            <person name="Jin S."/>
            <person name="Zhang L."/>
        </authorList>
    </citation>
    <scope>NUCLEOTIDE SEQUENCE [LARGE SCALE GENOMIC DNA]</scope>
    <source>
        <strain evidence="1">SQ_2022a</strain>
    </source>
</reference>